<feature type="non-terminal residue" evidence="1">
    <location>
        <position position="56"/>
    </location>
</feature>
<organism evidence="1 2">
    <name type="scientific">Suillus luteus UH-Slu-Lm8-n1</name>
    <dbReference type="NCBI Taxonomy" id="930992"/>
    <lineage>
        <taxon>Eukaryota</taxon>
        <taxon>Fungi</taxon>
        <taxon>Dikarya</taxon>
        <taxon>Basidiomycota</taxon>
        <taxon>Agaricomycotina</taxon>
        <taxon>Agaricomycetes</taxon>
        <taxon>Agaricomycetidae</taxon>
        <taxon>Boletales</taxon>
        <taxon>Suillineae</taxon>
        <taxon>Suillaceae</taxon>
        <taxon>Suillus</taxon>
    </lineage>
</organism>
<dbReference type="InParanoid" id="A0A0D0AXH4"/>
<reference evidence="2" key="2">
    <citation type="submission" date="2015-01" db="EMBL/GenBank/DDBJ databases">
        <title>Evolutionary Origins and Diversification of the Mycorrhizal Mutualists.</title>
        <authorList>
            <consortium name="DOE Joint Genome Institute"/>
            <consortium name="Mycorrhizal Genomics Consortium"/>
            <person name="Kohler A."/>
            <person name="Kuo A."/>
            <person name="Nagy L.G."/>
            <person name="Floudas D."/>
            <person name="Copeland A."/>
            <person name="Barry K.W."/>
            <person name="Cichocki N."/>
            <person name="Veneault-Fourrey C."/>
            <person name="LaButti K."/>
            <person name="Lindquist E.A."/>
            <person name="Lipzen A."/>
            <person name="Lundell T."/>
            <person name="Morin E."/>
            <person name="Murat C."/>
            <person name="Riley R."/>
            <person name="Ohm R."/>
            <person name="Sun H."/>
            <person name="Tunlid A."/>
            <person name="Henrissat B."/>
            <person name="Grigoriev I.V."/>
            <person name="Hibbett D.S."/>
            <person name="Martin F."/>
        </authorList>
    </citation>
    <scope>NUCLEOTIDE SEQUENCE [LARGE SCALE GENOMIC DNA]</scope>
    <source>
        <strain evidence="2">UH-Slu-Lm8-n1</strain>
    </source>
</reference>
<sequence length="56" mass="6218">AFVAVSVYFEHNGEPLTLPLDIIEVPKSHTGEELAQMFADILEEYGISEKVSQLLV</sequence>
<protein>
    <submittedName>
        <fullName evidence="1">Uncharacterized protein</fullName>
    </submittedName>
</protein>
<keyword evidence="2" id="KW-1185">Reference proteome</keyword>
<name>A0A0D0AXH4_9AGAM</name>
<dbReference type="EMBL" id="KN835519">
    <property type="protein sequence ID" value="KIK36563.1"/>
    <property type="molecule type" value="Genomic_DNA"/>
</dbReference>
<dbReference type="HOGENOM" id="CLU_202727_0_0_1"/>
<evidence type="ECO:0000313" key="2">
    <source>
        <dbReference type="Proteomes" id="UP000054485"/>
    </source>
</evidence>
<dbReference type="Proteomes" id="UP000054485">
    <property type="component" value="Unassembled WGS sequence"/>
</dbReference>
<dbReference type="AlphaFoldDB" id="A0A0D0AXH4"/>
<evidence type="ECO:0000313" key="1">
    <source>
        <dbReference type="EMBL" id="KIK36563.1"/>
    </source>
</evidence>
<reference evidence="1 2" key="1">
    <citation type="submission" date="2014-04" db="EMBL/GenBank/DDBJ databases">
        <authorList>
            <consortium name="DOE Joint Genome Institute"/>
            <person name="Kuo A."/>
            <person name="Ruytinx J."/>
            <person name="Rineau F."/>
            <person name="Colpaert J."/>
            <person name="Kohler A."/>
            <person name="Nagy L.G."/>
            <person name="Floudas D."/>
            <person name="Copeland A."/>
            <person name="Barry K.W."/>
            <person name="Cichocki N."/>
            <person name="Veneault-Fourrey C."/>
            <person name="LaButti K."/>
            <person name="Lindquist E.A."/>
            <person name="Lipzen A."/>
            <person name="Lundell T."/>
            <person name="Morin E."/>
            <person name="Murat C."/>
            <person name="Sun H."/>
            <person name="Tunlid A."/>
            <person name="Henrissat B."/>
            <person name="Grigoriev I.V."/>
            <person name="Hibbett D.S."/>
            <person name="Martin F."/>
            <person name="Nordberg H.P."/>
            <person name="Cantor M.N."/>
            <person name="Hua S.X."/>
        </authorList>
    </citation>
    <scope>NUCLEOTIDE SEQUENCE [LARGE SCALE GENOMIC DNA]</scope>
    <source>
        <strain evidence="1 2">UH-Slu-Lm8-n1</strain>
    </source>
</reference>
<gene>
    <name evidence="1" type="ORF">CY34DRAFT_94153</name>
</gene>
<accession>A0A0D0AXH4</accession>
<dbReference type="OrthoDB" id="2680099at2759"/>
<proteinExistence type="predicted"/>